<proteinExistence type="predicted"/>
<dbReference type="GeneID" id="98062129"/>
<organism evidence="1 2">
    <name type="scientific">Monoglobus pectinilyticus</name>
    <dbReference type="NCBI Taxonomy" id="1981510"/>
    <lineage>
        <taxon>Bacteria</taxon>
        <taxon>Bacillati</taxon>
        <taxon>Bacillota</taxon>
        <taxon>Clostridia</taxon>
        <taxon>Monoglobales</taxon>
        <taxon>Monoglobaceae</taxon>
        <taxon>Monoglobus</taxon>
    </lineage>
</organism>
<sequence length="94" mass="11008">MNSFKKLIELCQAFSQGKITIQDFQSRIETLPYPDVCSKQYYNILHNAVNRLEEIIFCNSKSEYIQLGSEVAQGLIKETELEEQRIRTTKFNNQ</sequence>
<dbReference type="OrthoDB" id="10008071at2"/>
<dbReference type="Proteomes" id="UP000235589">
    <property type="component" value="Chromosome"/>
</dbReference>
<name>A0A2K9P0T8_9FIRM</name>
<dbReference type="RefSeq" id="WP_102365139.1">
    <property type="nucleotide sequence ID" value="NZ_CP020991.1"/>
</dbReference>
<keyword evidence="2" id="KW-1185">Reference proteome</keyword>
<evidence type="ECO:0000313" key="2">
    <source>
        <dbReference type="Proteomes" id="UP000235589"/>
    </source>
</evidence>
<dbReference type="EMBL" id="CP020991">
    <property type="protein sequence ID" value="AUO18887.1"/>
    <property type="molecule type" value="Genomic_DNA"/>
</dbReference>
<dbReference type="AlphaFoldDB" id="A0A2K9P0T8"/>
<gene>
    <name evidence="1" type="ORF">B9O19_00704</name>
</gene>
<evidence type="ECO:0000313" key="1">
    <source>
        <dbReference type="EMBL" id="AUO18887.1"/>
    </source>
</evidence>
<dbReference type="KEGG" id="mpec:B9O19_00704"/>
<protein>
    <submittedName>
        <fullName evidence="1">Uncharacterized protein</fullName>
    </submittedName>
</protein>
<reference evidence="1 2" key="1">
    <citation type="submission" date="2017-04" db="EMBL/GenBank/DDBJ databases">
        <title>Monoglobus pectinilyticus 14 draft genome.</title>
        <authorList>
            <person name="Kim C."/>
            <person name="Rosendale D.I."/>
            <person name="Kelly W.J."/>
            <person name="Tannock G.W."/>
            <person name="Patchett M.L."/>
            <person name="Jordens J.Z."/>
        </authorList>
    </citation>
    <scope>NUCLEOTIDE SEQUENCE [LARGE SCALE GENOMIC DNA]</scope>
    <source>
        <strain evidence="1 2">14</strain>
    </source>
</reference>
<accession>A0A2K9P0T8</accession>